<sequence>MTGMVLMVCCSFFVLFFVSVQAYENLALQKPAWQSSTYSSEYSGANRATDGQYTNLSLLGGQCAGSHGGETAEWRSDLGGVQSIHHIVVHYATGNSFWDDNNDYTKYFLGFSVYISNTTKKEDGVLCFRDTNYTTATIPNPVNITCPYHGRYVIYFNNRTHPPYPKGYSYNAWIELCEVEAVHHRATTGRTVL</sequence>
<dbReference type="InterPro" id="IPR051941">
    <property type="entry name" value="BG_Antigen-Binding_Lectin"/>
</dbReference>
<keyword evidence="1" id="KW-0732">Signal</keyword>
<protein>
    <submittedName>
        <fullName evidence="3">Uncharacterized protein LOC111112518</fullName>
    </submittedName>
</protein>
<evidence type="ECO:0000313" key="3">
    <source>
        <dbReference type="RefSeq" id="XP_022305756.1"/>
    </source>
</evidence>
<dbReference type="RefSeq" id="XP_022305756.1">
    <property type="nucleotide sequence ID" value="XM_022450048.1"/>
</dbReference>
<dbReference type="SUPFAM" id="SSF49785">
    <property type="entry name" value="Galactose-binding domain-like"/>
    <property type="match status" value="1"/>
</dbReference>
<organism evidence="2 3">
    <name type="scientific">Crassostrea virginica</name>
    <name type="common">Eastern oyster</name>
    <dbReference type="NCBI Taxonomy" id="6565"/>
    <lineage>
        <taxon>Eukaryota</taxon>
        <taxon>Metazoa</taxon>
        <taxon>Spiralia</taxon>
        <taxon>Lophotrochozoa</taxon>
        <taxon>Mollusca</taxon>
        <taxon>Bivalvia</taxon>
        <taxon>Autobranchia</taxon>
        <taxon>Pteriomorphia</taxon>
        <taxon>Ostreida</taxon>
        <taxon>Ostreoidea</taxon>
        <taxon>Ostreidae</taxon>
        <taxon>Crassostrea</taxon>
    </lineage>
</organism>
<evidence type="ECO:0000256" key="1">
    <source>
        <dbReference type="SAM" id="SignalP"/>
    </source>
</evidence>
<reference evidence="3" key="1">
    <citation type="submission" date="2025-08" db="UniProtKB">
        <authorList>
            <consortium name="RefSeq"/>
        </authorList>
    </citation>
    <scope>IDENTIFICATION</scope>
    <source>
        <tissue evidence="3">Whole sample</tissue>
    </source>
</reference>
<evidence type="ECO:0000313" key="2">
    <source>
        <dbReference type="Proteomes" id="UP000694844"/>
    </source>
</evidence>
<dbReference type="KEGG" id="cvn:111112518"/>
<feature type="signal peptide" evidence="1">
    <location>
        <begin position="1"/>
        <end position="22"/>
    </location>
</feature>
<proteinExistence type="predicted"/>
<dbReference type="OrthoDB" id="547680at2759"/>
<dbReference type="Gene3D" id="2.60.120.260">
    <property type="entry name" value="Galactose-binding domain-like"/>
    <property type="match status" value="1"/>
</dbReference>
<dbReference type="PANTHER" id="PTHR45713:SF15">
    <property type="entry name" value="F5_8 TYPE C DOMAIN-CONTAINING PROTEIN"/>
    <property type="match status" value="1"/>
</dbReference>
<accession>A0A8B8BS21</accession>
<gene>
    <name evidence="3" type="primary">LOC111112518</name>
</gene>
<dbReference type="Proteomes" id="UP000694844">
    <property type="component" value="Chromosome 9"/>
</dbReference>
<dbReference type="GeneID" id="111112518"/>
<keyword evidence="2" id="KW-1185">Reference proteome</keyword>
<dbReference type="AlphaFoldDB" id="A0A8B8BS21"/>
<dbReference type="PANTHER" id="PTHR45713">
    <property type="entry name" value="FTP DOMAIN-CONTAINING PROTEIN"/>
    <property type="match status" value="1"/>
</dbReference>
<dbReference type="InterPro" id="IPR008979">
    <property type="entry name" value="Galactose-bd-like_sf"/>
</dbReference>
<feature type="chain" id="PRO_5034238781" evidence="1">
    <location>
        <begin position="23"/>
        <end position="193"/>
    </location>
</feature>
<name>A0A8B8BS21_CRAVI</name>